<feature type="domain" description="UTP25 NTP hydrolase-like" evidence="13">
    <location>
        <begin position="270"/>
        <end position="528"/>
    </location>
</feature>
<evidence type="ECO:0000256" key="9">
    <source>
        <dbReference type="ARBA" id="ARBA00023274"/>
    </source>
</evidence>
<dbReference type="EMBL" id="CAMGZC010002487">
    <property type="protein sequence ID" value="CAI0654952.1"/>
    <property type="molecule type" value="Genomic_DNA"/>
</dbReference>
<feature type="compositionally biased region" description="Low complexity" evidence="11">
    <location>
        <begin position="117"/>
        <end position="127"/>
    </location>
</feature>
<feature type="region of interest" description="Disordered" evidence="11">
    <location>
        <begin position="1"/>
        <end position="186"/>
    </location>
</feature>
<comment type="subunit">
    <text evidence="4 10">Component of the ribosomal small subunit (SSU) processome composed of at least 40 protein subunits and snoRNA U3.</text>
</comment>
<evidence type="ECO:0000256" key="3">
    <source>
        <dbReference type="ARBA" id="ARBA00009223"/>
    </source>
</evidence>
<evidence type="ECO:0000256" key="11">
    <source>
        <dbReference type="SAM" id="MobiDB-lite"/>
    </source>
</evidence>
<keyword evidence="6 10" id="KW-0690">Ribosome biogenesis</keyword>
<dbReference type="SUPFAM" id="SSF52540">
    <property type="entry name" value="P-loop containing nucleoside triphosphate hydrolases"/>
    <property type="match status" value="1"/>
</dbReference>
<comment type="caution">
    <text evidence="14">The sequence shown here is derived from an EMBL/GenBank/DDBJ whole genome shotgun (WGS) entry which is preliminary data.</text>
</comment>
<keyword evidence="8 10" id="KW-0539">Nucleus</keyword>
<protein>
    <recommendedName>
        <fullName evidence="5 10">U3 small nucleolar RNA-associated protein 25</fullName>
        <shortName evidence="10">U3 snoRNA-associated protein 25</shortName>
    </recommendedName>
</protein>
<evidence type="ECO:0000256" key="7">
    <source>
        <dbReference type="ARBA" id="ARBA00022552"/>
    </source>
</evidence>
<evidence type="ECO:0000259" key="12">
    <source>
        <dbReference type="Pfam" id="PF06862"/>
    </source>
</evidence>
<evidence type="ECO:0000256" key="8">
    <source>
        <dbReference type="ARBA" id="ARBA00023242"/>
    </source>
</evidence>
<name>A0A9W4S9P6_9PEZI</name>
<dbReference type="GO" id="GO:0034511">
    <property type="term" value="F:U3 snoRNA binding"/>
    <property type="evidence" value="ECO:0007669"/>
    <property type="project" value="InterPro"/>
</dbReference>
<keyword evidence="9 10" id="KW-0687">Ribonucleoprotein</keyword>
<gene>
    <name evidence="14" type="ORF">CGXH109_LOCUS143617</name>
</gene>
<dbReference type="Proteomes" id="UP001152533">
    <property type="component" value="Unassembled WGS sequence"/>
</dbReference>
<proteinExistence type="inferred from homology"/>
<organism evidence="14 15">
    <name type="scientific">Colletotrichum noveboracense</name>
    <dbReference type="NCBI Taxonomy" id="2664923"/>
    <lineage>
        <taxon>Eukaryota</taxon>
        <taxon>Fungi</taxon>
        <taxon>Dikarya</taxon>
        <taxon>Ascomycota</taxon>
        <taxon>Pezizomycotina</taxon>
        <taxon>Sordariomycetes</taxon>
        <taxon>Hypocreomycetidae</taxon>
        <taxon>Glomerellales</taxon>
        <taxon>Glomerellaceae</taxon>
        <taxon>Colletotrichum</taxon>
        <taxon>Colletotrichum gloeosporioides species complex</taxon>
    </lineage>
</organism>
<dbReference type="InterPro" id="IPR053939">
    <property type="entry name" value="UTP25_C"/>
</dbReference>
<evidence type="ECO:0000313" key="14">
    <source>
        <dbReference type="EMBL" id="CAI0654952.1"/>
    </source>
</evidence>
<dbReference type="InterPro" id="IPR010678">
    <property type="entry name" value="UTP25"/>
</dbReference>
<dbReference type="Pfam" id="PF22916">
    <property type="entry name" value="UTP25_NTPase-like"/>
    <property type="match status" value="1"/>
</dbReference>
<feature type="compositionally biased region" description="Acidic residues" evidence="11">
    <location>
        <begin position="128"/>
        <end position="140"/>
    </location>
</feature>
<feature type="compositionally biased region" description="Acidic residues" evidence="11">
    <location>
        <begin position="56"/>
        <end position="83"/>
    </location>
</feature>
<evidence type="ECO:0000256" key="10">
    <source>
        <dbReference type="RuleBase" id="RU365070"/>
    </source>
</evidence>
<feature type="compositionally biased region" description="Basic residues" evidence="11">
    <location>
        <begin position="22"/>
        <end position="31"/>
    </location>
</feature>
<dbReference type="GO" id="GO:0000462">
    <property type="term" value="P:maturation of SSU-rRNA from tricistronic rRNA transcript (SSU-rRNA, 5.8S rRNA, LSU-rRNA)"/>
    <property type="evidence" value="ECO:0007669"/>
    <property type="project" value="TreeGrafter"/>
</dbReference>
<dbReference type="PANTHER" id="PTHR12933">
    <property type="entry name" value="ORF PROTEIN-RELATED"/>
    <property type="match status" value="1"/>
</dbReference>
<dbReference type="AlphaFoldDB" id="A0A9W4S9P6"/>
<comment type="function">
    <text evidence="1 10">DEAD-box RNA helicase-like protein required for pre-18S rRNA processing, specifically at sites A0, A1, and A2.</text>
</comment>
<feature type="domain" description="UTP25 C-terminal" evidence="12">
    <location>
        <begin position="538"/>
        <end position="731"/>
    </location>
</feature>
<feature type="compositionally biased region" description="Gly residues" evidence="11">
    <location>
        <begin position="10"/>
        <end position="21"/>
    </location>
</feature>
<dbReference type="GO" id="GO:0032040">
    <property type="term" value="C:small-subunit processome"/>
    <property type="evidence" value="ECO:0007669"/>
    <property type="project" value="TreeGrafter"/>
</dbReference>
<comment type="subcellular location">
    <subcellularLocation>
        <location evidence="2 10">Nucleus</location>
        <location evidence="2 10">Nucleolus</location>
    </subcellularLocation>
</comment>
<comment type="similarity">
    <text evidence="3 10">Belongs to the UTP25 family.</text>
</comment>
<evidence type="ECO:0000256" key="6">
    <source>
        <dbReference type="ARBA" id="ARBA00022517"/>
    </source>
</evidence>
<dbReference type="InterPro" id="IPR027417">
    <property type="entry name" value="P-loop_NTPase"/>
</dbReference>
<feature type="compositionally biased region" description="Acidic residues" evidence="11">
    <location>
        <begin position="148"/>
        <end position="176"/>
    </location>
</feature>
<dbReference type="InterPro" id="IPR053940">
    <property type="entry name" value="UTP25_NTPase-like"/>
</dbReference>
<dbReference type="Pfam" id="PF06862">
    <property type="entry name" value="Utp25_C"/>
    <property type="match status" value="1"/>
</dbReference>
<dbReference type="FunFam" id="3.40.50.300:FF:002356">
    <property type="entry name" value="U3 small nucleolar RNA-associated protein 25"/>
    <property type="match status" value="1"/>
</dbReference>
<accession>A0A9W4S9P6</accession>
<evidence type="ECO:0000256" key="5">
    <source>
        <dbReference type="ARBA" id="ARBA00015422"/>
    </source>
</evidence>
<reference evidence="14" key="1">
    <citation type="submission" date="2022-08" db="EMBL/GenBank/DDBJ databases">
        <authorList>
            <person name="Giroux E."/>
            <person name="Giroux E."/>
        </authorList>
    </citation>
    <scope>NUCLEOTIDE SEQUENCE</scope>
    <source>
        <strain evidence="14">H1091258</strain>
    </source>
</reference>
<sequence>MGPRGRGRAGFRGGGRGGARGRGGRGGRGRGRGGGPGRSRFNTARLEENESSGSESGEEMDSEVEEDSDVSMSDDDEDEDVDEQPQNSRPYMALLQGFTEFTEPSAKRRKLDSGKPESAAKATAAAEESSEDEDEDEDAGEKDVDRVDEAEEEDPSADLADEEAESDDEDDVDATDPFDNRFATPDEDTYTKKVKAIQKNGWTFKRTMSKVSKAVVTYPQFEGSEAPSIPSPISSLESLKLKQKLKESASKKISPLNTLQQAMAPVLFNYNDVLYDNRDIKNSEGLRQLVCLHAVNHVFKTRDRVIKNNYKLAKEENADLELRDQGFTRPKVLFILPTRQSCLKMVNTIEALCVPDQRENRKRFEEAYTDEEVKFGNDKPEDFRDLFEGNDDDMFRIGMKFTRKTIKYFSQFYNSDILFASPLGLRMAIGSEEDKKKMDYDFLSSIELVVVDQADAQLMQNWEHVEYIFEHMNLQPKDAHGCDFSRVRSWYLEDWSTYFRQTVILSAFNTPELTELFRTQCHNWAGKIRFQADYSGVLQQLGLKARQTFSRFEAKSIDKEPDARFDYFVSAILPSLIKRAKDTSGTLIFIPSYLDFVRVRNYFATNAAVGVLSFGTISEYSEVPEVSRARSHFTTGRHKVLLYTERAHHFRRYNLRGVQRVIMYGLPDNPIFYREIAGGYLAHSEQNLLIEPGQGTIRAMFSKYDVMRLERIVGTQRVGKMIQEKGDTFDFV</sequence>
<dbReference type="OrthoDB" id="10264378at2759"/>
<keyword evidence="7 10" id="KW-0698">rRNA processing</keyword>
<evidence type="ECO:0000259" key="13">
    <source>
        <dbReference type="Pfam" id="PF22916"/>
    </source>
</evidence>
<evidence type="ECO:0000256" key="1">
    <source>
        <dbReference type="ARBA" id="ARBA00002883"/>
    </source>
</evidence>
<dbReference type="GO" id="GO:0019843">
    <property type="term" value="F:rRNA binding"/>
    <property type="evidence" value="ECO:0007669"/>
    <property type="project" value="TreeGrafter"/>
</dbReference>
<keyword evidence="15" id="KW-1185">Reference proteome</keyword>
<evidence type="ECO:0000256" key="4">
    <source>
        <dbReference type="ARBA" id="ARBA00011192"/>
    </source>
</evidence>
<evidence type="ECO:0000313" key="15">
    <source>
        <dbReference type="Proteomes" id="UP001152533"/>
    </source>
</evidence>
<evidence type="ECO:0000256" key="2">
    <source>
        <dbReference type="ARBA" id="ARBA00004604"/>
    </source>
</evidence>
<dbReference type="PANTHER" id="PTHR12933:SF0">
    <property type="entry name" value="U3 SMALL NUCLEOLAR RNA-ASSOCIATED PROTEIN 25 HOMOLOG"/>
    <property type="match status" value="1"/>
</dbReference>
<dbReference type="Gene3D" id="3.40.50.300">
    <property type="entry name" value="P-loop containing nucleotide triphosphate hydrolases"/>
    <property type="match status" value="1"/>
</dbReference>